<organism evidence="2 3">
    <name type="scientific">Kribbella orskensis</name>
    <dbReference type="NCBI Taxonomy" id="2512216"/>
    <lineage>
        <taxon>Bacteria</taxon>
        <taxon>Bacillati</taxon>
        <taxon>Actinomycetota</taxon>
        <taxon>Actinomycetes</taxon>
        <taxon>Propionibacteriales</taxon>
        <taxon>Kribbellaceae</taxon>
        <taxon>Kribbella</taxon>
    </lineage>
</organism>
<dbReference type="EMBL" id="SLWM01000034">
    <property type="protein sequence ID" value="TCO10261.1"/>
    <property type="molecule type" value="Genomic_DNA"/>
</dbReference>
<keyword evidence="3" id="KW-1185">Reference proteome</keyword>
<evidence type="ECO:0000313" key="3">
    <source>
        <dbReference type="Proteomes" id="UP000295818"/>
    </source>
</evidence>
<gene>
    <name evidence="2" type="ORF">EV644_1349</name>
</gene>
<name>A0ABY2B7G7_9ACTN</name>
<sequence length="651" mass="70532">MTEDRTDGTVPELDDASFDSPKPLRLVPALPSNAERNSFRRQLERGAGVSPESAAAVARAVVNPKLAGTLLGSPTSYRVPGAELQVIRVEVYTTRVIADATNPRTLNQIPFPAAILPGSDQRAKYAPIHPPSSSGPDDFSIAVDSIDQLLWQLNTTMQAAMRDNVPHPPIASQGIMEPPLAVPARIESAEGDPLLGAVLIREGSTRVSHAQAILGVTASDLLQVFVDDRAQRRLIDELNNLALSSASSLTEADRARLRVATMPLDLVVGVDVDAGASVSLGDAVAAKVAQDHLNHKKQWDPAAKDVHLGETCLIALRDEGLISDEKYAWLAGRIAANISSIDSFEVQEDDRWAELLWLFTTRKRPYATVIRRPIATVLERDQGRAVVRSRDRVPLAVALAMRSRRGLITETAAERESRILESAVPADVLASNWAPSSNEVEVLVAPAVEAAAQRSISAEGMELAVRAIWYLSKHGQLAMPRNDLGPGGDRRSPAELVDGMTKNARGVRQLARAILDGRDGAQASTVIDDRGSIDVSAVGTAVPLRDDTIRLEFVPRSGPAVPPPRNPDDEYLDAIATLTRRLKEAVQAEEDVRSIDDGRGRAMYQARGMMPAQVDELREMLQLLGSHTDEYERNWRVADAIRQQTSTPSDG</sequence>
<proteinExistence type="predicted"/>
<comment type="caution">
    <text evidence="2">The sequence shown here is derived from an EMBL/GenBank/DDBJ whole genome shotgun (WGS) entry which is preliminary data.</text>
</comment>
<evidence type="ECO:0008006" key="4">
    <source>
        <dbReference type="Google" id="ProtNLM"/>
    </source>
</evidence>
<evidence type="ECO:0000313" key="2">
    <source>
        <dbReference type="EMBL" id="TCO10261.1"/>
    </source>
</evidence>
<protein>
    <recommendedName>
        <fullName evidence="4">ParB family chromosome partitioning protein</fullName>
    </recommendedName>
</protein>
<dbReference type="Proteomes" id="UP000295818">
    <property type="component" value="Unassembled WGS sequence"/>
</dbReference>
<reference evidence="2 3" key="1">
    <citation type="journal article" date="2015" name="Stand. Genomic Sci.">
        <title>Genomic Encyclopedia of Bacterial and Archaeal Type Strains, Phase III: the genomes of soil and plant-associated and newly described type strains.</title>
        <authorList>
            <person name="Whitman W.B."/>
            <person name="Woyke T."/>
            <person name="Klenk H.P."/>
            <person name="Zhou Y."/>
            <person name="Lilburn T.G."/>
            <person name="Beck B.J."/>
            <person name="De Vos P."/>
            <person name="Vandamme P."/>
            <person name="Eisen J.A."/>
            <person name="Garrity G."/>
            <person name="Hugenholtz P."/>
            <person name="Kyrpides N.C."/>
        </authorList>
    </citation>
    <scope>NUCLEOTIDE SEQUENCE [LARGE SCALE GENOMIC DNA]</scope>
    <source>
        <strain evidence="2 3">VKM Ac-2538</strain>
    </source>
</reference>
<evidence type="ECO:0000256" key="1">
    <source>
        <dbReference type="SAM" id="MobiDB-lite"/>
    </source>
</evidence>
<feature type="region of interest" description="Disordered" evidence="1">
    <location>
        <begin position="1"/>
        <end position="37"/>
    </location>
</feature>
<accession>A0ABY2B7G7</accession>